<dbReference type="Gramene" id="mRNA:HanXRQr2_Chr07g0316681">
    <property type="protein sequence ID" value="CDS:HanXRQr2_Chr07g0316681.1"/>
    <property type="gene ID" value="HanXRQr2_Chr07g0316681"/>
</dbReference>
<accession>A0A9K3IQ81</accession>
<dbReference type="EMBL" id="MNCJ02000322">
    <property type="protein sequence ID" value="KAF5800500.1"/>
    <property type="molecule type" value="Genomic_DNA"/>
</dbReference>
<dbReference type="InterPro" id="IPR005202">
    <property type="entry name" value="TF_GRAS"/>
</dbReference>
<protein>
    <submittedName>
        <fullName evidence="4">Transcription factor GRAS family</fullName>
    </submittedName>
</protein>
<evidence type="ECO:0000256" key="1">
    <source>
        <dbReference type="ARBA" id="ARBA00023015"/>
    </source>
</evidence>
<dbReference type="GO" id="GO:0003700">
    <property type="term" value="F:DNA-binding transcription factor activity"/>
    <property type="evidence" value="ECO:0000318"/>
    <property type="project" value="GO_Central"/>
</dbReference>
<keyword evidence="2" id="KW-0804">Transcription</keyword>
<comment type="caution">
    <text evidence="3">Lacks conserved residue(s) required for the propagation of feature annotation.</text>
</comment>
<gene>
    <name evidence="4" type="ORF">HanXRQr2_Chr07g0316681</name>
</gene>
<dbReference type="OrthoDB" id="677896at2759"/>
<dbReference type="PROSITE" id="PS50985">
    <property type="entry name" value="GRAS"/>
    <property type="match status" value="1"/>
</dbReference>
<reference evidence="4" key="1">
    <citation type="journal article" date="2017" name="Nature">
        <title>The sunflower genome provides insights into oil metabolism, flowering and Asterid evolution.</title>
        <authorList>
            <person name="Badouin H."/>
            <person name="Gouzy J."/>
            <person name="Grassa C.J."/>
            <person name="Murat F."/>
            <person name="Staton S.E."/>
            <person name="Cottret L."/>
            <person name="Lelandais-Briere C."/>
            <person name="Owens G.L."/>
            <person name="Carrere S."/>
            <person name="Mayjonade B."/>
            <person name="Legrand L."/>
            <person name="Gill N."/>
            <person name="Kane N.C."/>
            <person name="Bowers J.E."/>
            <person name="Hubner S."/>
            <person name="Bellec A."/>
            <person name="Berard A."/>
            <person name="Berges H."/>
            <person name="Blanchet N."/>
            <person name="Boniface M.C."/>
            <person name="Brunel D."/>
            <person name="Catrice O."/>
            <person name="Chaidir N."/>
            <person name="Claudel C."/>
            <person name="Donnadieu C."/>
            <person name="Faraut T."/>
            <person name="Fievet G."/>
            <person name="Helmstetter N."/>
            <person name="King M."/>
            <person name="Knapp S.J."/>
            <person name="Lai Z."/>
            <person name="Le Paslier M.C."/>
            <person name="Lippi Y."/>
            <person name="Lorenzon L."/>
            <person name="Mandel J.R."/>
            <person name="Marage G."/>
            <person name="Marchand G."/>
            <person name="Marquand E."/>
            <person name="Bret-Mestries E."/>
            <person name="Morien E."/>
            <person name="Nambeesan S."/>
            <person name="Nguyen T."/>
            <person name="Pegot-Espagnet P."/>
            <person name="Pouilly N."/>
            <person name="Raftis F."/>
            <person name="Sallet E."/>
            <person name="Schiex T."/>
            <person name="Thomas J."/>
            <person name="Vandecasteele C."/>
            <person name="Vares D."/>
            <person name="Vear F."/>
            <person name="Vautrin S."/>
            <person name="Crespi M."/>
            <person name="Mangin B."/>
            <person name="Burke J.M."/>
            <person name="Salse J."/>
            <person name="Munos S."/>
            <person name="Vincourt P."/>
            <person name="Rieseberg L.H."/>
            <person name="Langlade N.B."/>
        </authorList>
    </citation>
    <scope>NUCLEOTIDE SEQUENCE</scope>
    <source>
        <tissue evidence="4">Leaves</tissue>
    </source>
</reference>
<dbReference type="GO" id="GO:0006355">
    <property type="term" value="P:regulation of DNA-templated transcription"/>
    <property type="evidence" value="ECO:0000318"/>
    <property type="project" value="GO_Central"/>
</dbReference>
<dbReference type="AlphaFoldDB" id="A0A9K3IQ81"/>
<dbReference type="PANTHER" id="PTHR31636">
    <property type="entry name" value="OSJNBA0084A10.13 PROTEIN-RELATED"/>
    <property type="match status" value="1"/>
</dbReference>
<feature type="region of interest" description="SAW" evidence="3">
    <location>
        <begin position="498"/>
        <end position="575"/>
    </location>
</feature>
<proteinExistence type="inferred from homology"/>
<evidence type="ECO:0000256" key="2">
    <source>
        <dbReference type="ARBA" id="ARBA00023163"/>
    </source>
</evidence>
<dbReference type="GO" id="GO:0005634">
    <property type="term" value="C:nucleus"/>
    <property type="evidence" value="ECO:0000318"/>
    <property type="project" value="GO_Central"/>
</dbReference>
<feature type="short sequence motif" description="VHIID" evidence="3">
    <location>
        <begin position="297"/>
        <end position="301"/>
    </location>
</feature>
<organism evidence="4 5">
    <name type="scientific">Helianthus annuus</name>
    <name type="common">Common sunflower</name>
    <dbReference type="NCBI Taxonomy" id="4232"/>
    <lineage>
        <taxon>Eukaryota</taxon>
        <taxon>Viridiplantae</taxon>
        <taxon>Streptophyta</taxon>
        <taxon>Embryophyta</taxon>
        <taxon>Tracheophyta</taxon>
        <taxon>Spermatophyta</taxon>
        <taxon>Magnoliopsida</taxon>
        <taxon>eudicotyledons</taxon>
        <taxon>Gunneridae</taxon>
        <taxon>Pentapetalae</taxon>
        <taxon>asterids</taxon>
        <taxon>campanulids</taxon>
        <taxon>Asterales</taxon>
        <taxon>Asteraceae</taxon>
        <taxon>Asteroideae</taxon>
        <taxon>Heliantheae alliance</taxon>
        <taxon>Heliantheae</taxon>
        <taxon>Helianthus</taxon>
    </lineage>
</organism>
<name>A0A9K3IQ81_HELAN</name>
<comment type="caution">
    <text evidence="4">The sequence shown here is derived from an EMBL/GenBank/DDBJ whole genome shotgun (WGS) entry which is preliminary data.</text>
</comment>
<evidence type="ECO:0000313" key="5">
    <source>
        <dbReference type="Proteomes" id="UP000215914"/>
    </source>
</evidence>
<dbReference type="GO" id="GO:0043565">
    <property type="term" value="F:sequence-specific DNA binding"/>
    <property type="evidence" value="ECO:0000318"/>
    <property type="project" value="GO_Central"/>
</dbReference>
<dbReference type="Pfam" id="PF03514">
    <property type="entry name" value="GRAS"/>
    <property type="match status" value="1"/>
</dbReference>
<sequence>MSSGFSGGYPDYFNISGRSMSMMNNQHVNYRSGMIRKRSLVEFQQQHMRNVKPRAYGYNNHPNIISSPEVSSVSNFSSSSQQLQTERFSHSYSGKQLQQQPLVNKEVQRRMLRELERELLLDDEEGENDAVSAVTDTNYSETLQKLFNPVCKKPETRIPSTPTTSSSSSCASSSSTVCLKQLISDAAEAITDGKLEIARELTTRLNQYSYARGTPEQRVGCYIASALRARLRVKSTVEEQSSSTIELYKKDHIVSTQLLYDKSPCFKLAFMAANNLIMQTFSGSMSGPVQPEGKFNIHVVDFDVGHALQYVYLIHEIAAARRINNRNGNSNNNSNGNRIPISLKLTTFKDFGNGGVERLKVLGDGLKSLANKLGVLFSYNVLEFKLSEISKQGLLVANDDVLVVNFAFKLNKFPDESVSTENLRDALLRRVKGMSPAVVTVAEQDLNTNTASFTARVNDVFGYYTALVDSFDATIGRESVERVKIEEGLSRRIGNSVVCEGRERVERCEVFGKWRARMRMAGFDQKPVSRVTVDSLVLKVNSGTRGNPGFTVKEDLGGVSFGWLGRSLTIVSAWD</sequence>
<keyword evidence="1" id="KW-0805">Transcription regulation</keyword>
<feature type="region of interest" description="Leucine repeat I (LRI)" evidence="3">
    <location>
        <begin position="177"/>
        <end position="237"/>
    </location>
</feature>
<feature type="region of interest" description="Leucine repeat II (LRII)" evidence="3">
    <location>
        <begin position="361"/>
        <end position="393"/>
    </location>
</feature>
<evidence type="ECO:0000256" key="3">
    <source>
        <dbReference type="PROSITE-ProRule" id="PRU01191"/>
    </source>
</evidence>
<reference evidence="4" key="2">
    <citation type="submission" date="2020-06" db="EMBL/GenBank/DDBJ databases">
        <title>Helianthus annuus Genome sequencing and assembly Release 2.</title>
        <authorList>
            <person name="Gouzy J."/>
            <person name="Langlade N."/>
            <person name="Munos S."/>
        </authorList>
    </citation>
    <scope>NUCLEOTIDE SEQUENCE</scope>
    <source>
        <tissue evidence="4">Leaves</tissue>
    </source>
</reference>
<keyword evidence="5" id="KW-1185">Reference proteome</keyword>
<dbReference type="Proteomes" id="UP000215914">
    <property type="component" value="Unassembled WGS sequence"/>
</dbReference>
<comment type="similarity">
    <text evidence="3">Belongs to the GRAS family.</text>
</comment>
<evidence type="ECO:0000313" key="4">
    <source>
        <dbReference type="EMBL" id="KAF5800500.1"/>
    </source>
</evidence>